<name>A0A1Y2I780_9FUNG</name>
<dbReference type="PANTHER" id="PTHR11937">
    <property type="entry name" value="ACTIN"/>
    <property type="match status" value="1"/>
</dbReference>
<keyword evidence="3" id="KW-0206">Cytoskeleton</keyword>
<dbReference type="STRING" id="765915.A0A1Y2I780"/>
<dbReference type="SUPFAM" id="SSF53067">
    <property type="entry name" value="Actin-like ATPase domain"/>
    <property type="match status" value="2"/>
</dbReference>
<proteinExistence type="inferred from homology"/>
<dbReference type="Gene3D" id="3.90.640.10">
    <property type="entry name" value="Actin, Chain A, domain 4"/>
    <property type="match status" value="1"/>
</dbReference>
<dbReference type="AlphaFoldDB" id="A0A1Y2I780"/>
<reference evidence="5 6" key="1">
    <citation type="submission" date="2016-07" db="EMBL/GenBank/DDBJ databases">
        <title>Pervasive Adenine N6-methylation of Active Genes in Fungi.</title>
        <authorList>
            <consortium name="DOE Joint Genome Institute"/>
            <person name="Mondo S.J."/>
            <person name="Dannebaum R.O."/>
            <person name="Kuo R.C."/>
            <person name="Labutti K."/>
            <person name="Haridas S."/>
            <person name="Kuo A."/>
            <person name="Salamov A."/>
            <person name="Ahrendt S.R."/>
            <person name="Lipzen A."/>
            <person name="Sullivan W."/>
            <person name="Andreopoulos W.B."/>
            <person name="Clum A."/>
            <person name="Lindquist E."/>
            <person name="Daum C."/>
            <person name="Ramamoorthy G.K."/>
            <person name="Gryganskyi A."/>
            <person name="Culley D."/>
            <person name="Magnuson J.K."/>
            <person name="James T.Y."/>
            <person name="O'Malley M.A."/>
            <person name="Stajich J.E."/>
            <person name="Spatafora J.W."/>
            <person name="Visel A."/>
            <person name="Grigoriev I.V."/>
        </authorList>
    </citation>
    <scope>NUCLEOTIDE SEQUENCE [LARGE SCALE GENOMIC DNA]</scope>
    <source>
        <strain evidence="5 6">PL171</strain>
    </source>
</reference>
<dbReference type="InterPro" id="IPR004000">
    <property type="entry name" value="Actin"/>
</dbReference>
<comment type="caution">
    <text evidence="5">The sequence shown here is derived from an EMBL/GenBank/DDBJ whole genome shotgun (WGS) entry which is preliminary data.</text>
</comment>
<dbReference type="InterPro" id="IPR043129">
    <property type="entry name" value="ATPase_NBD"/>
</dbReference>
<dbReference type="GO" id="GO:0005856">
    <property type="term" value="C:cytoskeleton"/>
    <property type="evidence" value="ECO:0007669"/>
    <property type="project" value="UniProtKB-SubCell"/>
</dbReference>
<evidence type="ECO:0000256" key="3">
    <source>
        <dbReference type="ARBA" id="ARBA00023212"/>
    </source>
</evidence>
<dbReference type="FunFam" id="3.30.420.40:FF:000018">
    <property type="entry name" value="Actin-like protein (Centractin)"/>
    <property type="match status" value="1"/>
</dbReference>
<dbReference type="Gene3D" id="3.30.420.40">
    <property type="match status" value="2"/>
</dbReference>
<dbReference type="OrthoDB" id="5132116at2759"/>
<dbReference type="EMBL" id="MCFL01000001">
    <property type="protein sequence ID" value="ORZ41352.1"/>
    <property type="molecule type" value="Genomic_DNA"/>
</dbReference>
<accession>A0A1Y2I780</accession>
<sequence>MDTLQQGSGVIKAGFAGGDTPKAFFPSCVGRPKHLRIMAGAVEGNTFIGRHAQELRGLLRINYPMEHGIVDNWEDMEAIWSHLYVNELKVNPEEHPVHLTEAPLNPKRNRDHMAQIFFETFNVPAMFISMQAVLSLYASGRTTGLAIDSGDGVTHCVPVYDGFAIPHAIRRIDVAGRDITNYLQVLLRKNGYTFHTSAEREVVRVIKEKTGYVSLTPEKDEKEWAAGAFAAAALAGLPGGAAGMGGQQNKGPDEFVLPDGRVVKLGAERFKAPEVLFKPDLIGLEYPGLHQVVVDCISKTDLDLRKNLYSNLILSGGSTLFRGFGERLLKEVKHLTTAKDQRDFKIKIFAPPERKYSTWIGGSILANLQTFRQMWVTQQEYAEDPDIIHKRCFS</sequence>
<dbReference type="Pfam" id="PF00022">
    <property type="entry name" value="Actin"/>
    <property type="match status" value="1"/>
</dbReference>
<evidence type="ECO:0000256" key="4">
    <source>
        <dbReference type="ARBA" id="ARBA00038483"/>
    </source>
</evidence>
<evidence type="ECO:0000313" key="5">
    <source>
        <dbReference type="EMBL" id="ORZ41352.1"/>
    </source>
</evidence>
<dbReference type="Proteomes" id="UP000193411">
    <property type="component" value="Unassembled WGS sequence"/>
</dbReference>
<dbReference type="SMART" id="SM00268">
    <property type="entry name" value="ACTIN"/>
    <property type="match status" value="1"/>
</dbReference>
<comment type="similarity">
    <text evidence="4">Belongs to the actin family. ARP1 subfamily.</text>
</comment>
<dbReference type="PRINTS" id="PR00190">
    <property type="entry name" value="ACTIN"/>
</dbReference>
<protein>
    <submittedName>
        <fullName evidence="5">Putative centractin</fullName>
    </submittedName>
</protein>
<evidence type="ECO:0000256" key="2">
    <source>
        <dbReference type="ARBA" id="ARBA00022490"/>
    </source>
</evidence>
<evidence type="ECO:0000313" key="6">
    <source>
        <dbReference type="Proteomes" id="UP000193411"/>
    </source>
</evidence>
<gene>
    <name evidence="5" type="ORF">BCR44DRAFT_55839</name>
</gene>
<organism evidence="5 6">
    <name type="scientific">Catenaria anguillulae PL171</name>
    <dbReference type="NCBI Taxonomy" id="765915"/>
    <lineage>
        <taxon>Eukaryota</taxon>
        <taxon>Fungi</taxon>
        <taxon>Fungi incertae sedis</taxon>
        <taxon>Blastocladiomycota</taxon>
        <taxon>Blastocladiomycetes</taxon>
        <taxon>Blastocladiales</taxon>
        <taxon>Catenariaceae</taxon>
        <taxon>Catenaria</taxon>
    </lineage>
</organism>
<comment type="subcellular location">
    <subcellularLocation>
        <location evidence="1">Cytoplasm</location>
        <location evidence="1">Cytoskeleton</location>
    </subcellularLocation>
</comment>
<dbReference type="CDD" id="cd10216">
    <property type="entry name" value="ASKHA_NBD_Arp1"/>
    <property type="match status" value="1"/>
</dbReference>
<evidence type="ECO:0000256" key="1">
    <source>
        <dbReference type="ARBA" id="ARBA00004245"/>
    </source>
</evidence>
<keyword evidence="2" id="KW-0963">Cytoplasm</keyword>
<keyword evidence="6" id="KW-1185">Reference proteome</keyword>